<evidence type="ECO:0000313" key="5">
    <source>
        <dbReference type="EMBL" id="RHW35974.1"/>
    </source>
</evidence>
<keyword evidence="2" id="KW-0233">DNA recombination</keyword>
<dbReference type="Gene3D" id="1.10.150.130">
    <property type="match status" value="1"/>
</dbReference>
<dbReference type="Proteomes" id="UP000284416">
    <property type="component" value="Unassembled WGS sequence"/>
</dbReference>
<dbReference type="PROSITE" id="PS51900">
    <property type="entry name" value="CB"/>
    <property type="match status" value="1"/>
</dbReference>
<evidence type="ECO:0000256" key="1">
    <source>
        <dbReference type="ARBA" id="ARBA00023125"/>
    </source>
</evidence>
<dbReference type="GO" id="GO:0006310">
    <property type="term" value="P:DNA recombination"/>
    <property type="evidence" value="ECO:0007669"/>
    <property type="project" value="UniProtKB-KW"/>
</dbReference>
<evidence type="ECO:0000256" key="3">
    <source>
        <dbReference type="PROSITE-ProRule" id="PRU01248"/>
    </source>
</evidence>
<dbReference type="EMBL" id="QWEG01000012">
    <property type="protein sequence ID" value="RHW35974.1"/>
    <property type="molecule type" value="Genomic_DNA"/>
</dbReference>
<dbReference type="OrthoDB" id="2423368at2"/>
<accession>A0A417YPP5</accession>
<dbReference type="AlphaFoldDB" id="A0A417YPP5"/>
<dbReference type="GO" id="GO:0003677">
    <property type="term" value="F:DNA binding"/>
    <property type="evidence" value="ECO:0007669"/>
    <property type="project" value="UniProtKB-UniRule"/>
</dbReference>
<comment type="caution">
    <text evidence="5">The sequence shown here is derived from an EMBL/GenBank/DDBJ whole genome shotgun (WGS) entry which is preliminary data.</text>
</comment>
<protein>
    <submittedName>
        <fullName evidence="5">Integrase</fullName>
    </submittedName>
</protein>
<dbReference type="InterPro" id="IPR044068">
    <property type="entry name" value="CB"/>
</dbReference>
<sequence length="286" mass="33415">MPYGFIRHLEDKGYSEETILSYEKVTNNFINFIASVYPENKEPFHINPSDIKNYLDLQLKSDKSVGTVNKELAILKTFFNFLWETNKIPVDPIVKIKRFKVQTFPEVDVSFEEINTILQKVLLNPEYTTLRKSIFILATKGLKTSDYRFKKDYVQDSIQDDRVKIKLRNRVIQLEGKEASYFREYFYEAMFNDSDYVFTTRQRKQKINGPIQVMSILNHLRAISVDYLPEDTQQLTLLSIRRSIAFKLYKEKHSIQSIAKALGIEESTASNYLKNLVVGTQMAKST</sequence>
<dbReference type="GO" id="GO:0015074">
    <property type="term" value="P:DNA integration"/>
    <property type="evidence" value="ECO:0007669"/>
    <property type="project" value="InterPro"/>
</dbReference>
<evidence type="ECO:0000259" key="4">
    <source>
        <dbReference type="PROSITE" id="PS51900"/>
    </source>
</evidence>
<keyword evidence="1 3" id="KW-0238">DNA-binding</keyword>
<dbReference type="InterPro" id="IPR010998">
    <property type="entry name" value="Integrase_recombinase_N"/>
</dbReference>
<feature type="domain" description="Core-binding (CB)" evidence="4">
    <location>
        <begin position="1"/>
        <end position="83"/>
    </location>
</feature>
<organism evidence="5 6">
    <name type="scientific">Neobacillus notoginsengisoli</name>
    <dbReference type="NCBI Taxonomy" id="1578198"/>
    <lineage>
        <taxon>Bacteria</taxon>
        <taxon>Bacillati</taxon>
        <taxon>Bacillota</taxon>
        <taxon>Bacilli</taxon>
        <taxon>Bacillales</taxon>
        <taxon>Bacillaceae</taxon>
        <taxon>Neobacillus</taxon>
    </lineage>
</organism>
<gene>
    <name evidence="5" type="ORF">D1B31_17960</name>
</gene>
<proteinExistence type="predicted"/>
<dbReference type="InterPro" id="IPR011010">
    <property type="entry name" value="DNA_brk_join_enz"/>
</dbReference>
<dbReference type="InterPro" id="IPR013762">
    <property type="entry name" value="Integrase-like_cat_sf"/>
</dbReference>
<dbReference type="Gene3D" id="1.10.443.10">
    <property type="entry name" value="Intergrase catalytic core"/>
    <property type="match status" value="1"/>
</dbReference>
<evidence type="ECO:0000313" key="6">
    <source>
        <dbReference type="Proteomes" id="UP000284416"/>
    </source>
</evidence>
<reference evidence="5 6" key="1">
    <citation type="journal article" date="2017" name="Int. J. Syst. Evol. Microbiol.">
        <title>Bacillus notoginsengisoli sp. nov., a novel bacterium isolated from the rhizosphere of Panax notoginseng.</title>
        <authorList>
            <person name="Zhang M.Y."/>
            <person name="Cheng J."/>
            <person name="Cai Y."/>
            <person name="Zhang T.Y."/>
            <person name="Wu Y.Y."/>
            <person name="Manikprabhu D."/>
            <person name="Li W.J."/>
            <person name="Zhang Y.X."/>
        </authorList>
    </citation>
    <scope>NUCLEOTIDE SEQUENCE [LARGE SCALE GENOMIC DNA]</scope>
    <source>
        <strain evidence="5 6">JCM 30743</strain>
    </source>
</reference>
<evidence type="ECO:0000256" key="2">
    <source>
        <dbReference type="ARBA" id="ARBA00023172"/>
    </source>
</evidence>
<keyword evidence="6" id="KW-1185">Reference proteome</keyword>
<dbReference type="Pfam" id="PF02899">
    <property type="entry name" value="Phage_int_SAM_1"/>
    <property type="match status" value="1"/>
</dbReference>
<name>A0A417YPP5_9BACI</name>
<dbReference type="InterPro" id="IPR004107">
    <property type="entry name" value="Integrase_SAM-like_N"/>
</dbReference>
<dbReference type="RefSeq" id="WP_118922986.1">
    <property type="nucleotide sequence ID" value="NZ_QWEG01000012.1"/>
</dbReference>
<dbReference type="SUPFAM" id="SSF56349">
    <property type="entry name" value="DNA breaking-rejoining enzymes"/>
    <property type="match status" value="1"/>
</dbReference>